<comment type="caution">
    <text evidence="3">The sequence shown here is derived from an EMBL/GenBank/DDBJ whole genome shotgun (WGS) entry which is preliminary data.</text>
</comment>
<dbReference type="EMBL" id="BMGZ01000004">
    <property type="protein sequence ID" value="GGI01274.1"/>
    <property type="molecule type" value="Genomic_DNA"/>
</dbReference>
<keyword evidence="1" id="KW-0732">Signal</keyword>
<dbReference type="InterPro" id="IPR021255">
    <property type="entry name" value="DUF2807"/>
</dbReference>
<dbReference type="RefSeq" id="WP_155142159.1">
    <property type="nucleotide sequence ID" value="NZ_BMGZ01000004.1"/>
</dbReference>
<accession>A0A8J3A626</accession>
<evidence type="ECO:0000256" key="1">
    <source>
        <dbReference type="SAM" id="SignalP"/>
    </source>
</evidence>
<protein>
    <recommendedName>
        <fullName evidence="2">Putative auto-transporter adhesin head GIN domain-containing protein</fullName>
    </recommendedName>
</protein>
<evidence type="ECO:0000313" key="4">
    <source>
        <dbReference type="EMBL" id="NHK29274.1"/>
    </source>
</evidence>
<organism evidence="3 5">
    <name type="scientific">Aquisalinus luteolus</name>
    <dbReference type="NCBI Taxonomy" id="1566827"/>
    <lineage>
        <taxon>Bacteria</taxon>
        <taxon>Pseudomonadati</taxon>
        <taxon>Pseudomonadota</taxon>
        <taxon>Alphaproteobacteria</taxon>
        <taxon>Parvularculales</taxon>
        <taxon>Parvularculaceae</taxon>
        <taxon>Aquisalinus</taxon>
    </lineage>
</organism>
<evidence type="ECO:0000313" key="3">
    <source>
        <dbReference type="EMBL" id="GGI01274.1"/>
    </source>
</evidence>
<feature type="chain" id="PRO_5035162135" description="Putative auto-transporter adhesin head GIN domain-containing protein" evidence="1">
    <location>
        <begin position="27"/>
        <end position="352"/>
    </location>
</feature>
<name>A0A8J3A626_9PROT</name>
<reference evidence="3" key="1">
    <citation type="journal article" date="2014" name="Int. J. Syst. Evol. Microbiol.">
        <title>Complete genome sequence of Corynebacterium casei LMG S-19264T (=DSM 44701T), isolated from a smear-ripened cheese.</title>
        <authorList>
            <consortium name="US DOE Joint Genome Institute (JGI-PGF)"/>
            <person name="Walter F."/>
            <person name="Albersmeier A."/>
            <person name="Kalinowski J."/>
            <person name="Ruckert C."/>
        </authorList>
    </citation>
    <scope>NUCLEOTIDE SEQUENCE</scope>
    <source>
        <strain evidence="3">CGMCC 1.14984</strain>
    </source>
</reference>
<dbReference type="AlphaFoldDB" id="A0A8J3A626"/>
<dbReference type="Proteomes" id="UP000818603">
    <property type="component" value="Unassembled WGS sequence"/>
</dbReference>
<keyword evidence="6" id="KW-1185">Reference proteome</keyword>
<evidence type="ECO:0000313" key="5">
    <source>
        <dbReference type="Proteomes" id="UP000621856"/>
    </source>
</evidence>
<dbReference type="EMBL" id="VCJR02000004">
    <property type="protein sequence ID" value="NHK29274.1"/>
    <property type="molecule type" value="Genomic_DNA"/>
</dbReference>
<feature type="signal peptide" evidence="1">
    <location>
        <begin position="1"/>
        <end position="26"/>
    </location>
</feature>
<sequence length="352" mass="36160">MIHRHFKAGIAGTVLATALSVGLASAEVKSSDFSGFDTLMLEDFIGTVSVTIGDGDGMSVTIDDRNGGKEPVLVEQRGSTVRVYSRDEPDHKKIWKQLNWQRDGSKAFRNFLTDYPVIQITLPAGTDLVADDLAAFVTVGDLNSDLTIESTIYMEGTIGNLTNADVNISGAGDLILANVTGEMSGNIAGSGSLKFDTVGSADISIAGSGDVSARRVEGPAEVDIRGSGDVFLGEIGANADFDIAGSGDIEAGNVNGGLAVKIRGSGDISVGTINGPTEVDIVGNGDVSIKDGDAADMRVNISGSGDLDFGGIASNPSVSIRGSGDVYIRDYTGKVSTSGSGDITIGNIVIDD</sequence>
<proteinExistence type="predicted"/>
<dbReference type="Pfam" id="PF10988">
    <property type="entry name" value="DUF2807"/>
    <property type="match status" value="1"/>
</dbReference>
<evidence type="ECO:0000259" key="2">
    <source>
        <dbReference type="Pfam" id="PF10988"/>
    </source>
</evidence>
<gene>
    <name evidence="4" type="ORF">FF098_015250</name>
    <name evidence="3" type="ORF">GCM10011355_31530</name>
</gene>
<dbReference type="Proteomes" id="UP000621856">
    <property type="component" value="Unassembled WGS sequence"/>
</dbReference>
<dbReference type="Gene3D" id="2.160.20.120">
    <property type="match status" value="2"/>
</dbReference>
<reference evidence="3" key="3">
    <citation type="submission" date="2020-09" db="EMBL/GenBank/DDBJ databases">
        <authorList>
            <person name="Sun Q."/>
            <person name="Zhou Y."/>
        </authorList>
    </citation>
    <scope>NUCLEOTIDE SEQUENCE</scope>
    <source>
        <strain evidence="3">CGMCC 1.14984</strain>
    </source>
</reference>
<evidence type="ECO:0000313" key="6">
    <source>
        <dbReference type="Proteomes" id="UP000818603"/>
    </source>
</evidence>
<reference evidence="4 6" key="2">
    <citation type="submission" date="2020-02" db="EMBL/GenBank/DDBJ databases">
        <title>Genome sequence of Parvularcula flava strain NH6-79.</title>
        <authorList>
            <person name="Abdul Karim M.H."/>
            <person name="Lam M.Q."/>
            <person name="Chen S.J."/>
            <person name="Yahya A."/>
            <person name="Shahir S."/>
            <person name="Shamsir M.S."/>
            <person name="Chong C.S."/>
        </authorList>
    </citation>
    <scope>NUCLEOTIDE SEQUENCE [LARGE SCALE GENOMIC DNA]</scope>
    <source>
        <strain evidence="4 6">NH6-79</strain>
    </source>
</reference>
<feature type="domain" description="Putative auto-transporter adhesin head GIN" evidence="2">
    <location>
        <begin position="241"/>
        <end position="345"/>
    </location>
</feature>